<evidence type="ECO:0008006" key="4">
    <source>
        <dbReference type="Google" id="ProtNLM"/>
    </source>
</evidence>
<evidence type="ECO:0000313" key="2">
    <source>
        <dbReference type="EMBL" id="CAE6698658.1"/>
    </source>
</evidence>
<reference evidence="2 3" key="1">
    <citation type="submission" date="2021-02" db="EMBL/GenBank/DDBJ databases">
        <authorList>
            <person name="Han P."/>
        </authorList>
    </citation>
    <scope>NUCLEOTIDE SEQUENCE [LARGE SCALE GENOMIC DNA]</scope>
    <source>
        <strain evidence="2">Candidatus Nitrospira sp. ZN2</strain>
    </source>
</reference>
<dbReference type="Pfam" id="PF09935">
    <property type="entry name" value="DUF2167"/>
    <property type="match status" value="1"/>
</dbReference>
<feature type="transmembrane region" description="Helical" evidence="1">
    <location>
        <begin position="251"/>
        <end position="276"/>
    </location>
</feature>
<proteinExistence type="predicted"/>
<keyword evidence="3" id="KW-1185">Reference proteome</keyword>
<dbReference type="InterPro" id="IPR018682">
    <property type="entry name" value="DUF2167_membr"/>
</dbReference>
<evidence type="ECO:0000256" key="1">
    <source>
        <dbReference type="SAM" id="Phobius"/>
    </source>
</evidence>
<name>A0ABN7KKV9_9BACT</name>
<sequence>MICRHIGLLLLLFGLMVGVPVSPSMADEAKPAALPWIMGPTDAKLGDQALLKLPKGYQFLGAQETQQLLKQMGNFPSGSELGLITATGEGEEWFMVVRYIDAGYVKDDEAANWDADALMAAIKEGTDEDNRRRQAQGFPPLVIRDWEEKPHYDKAANKVVWAISAQERDSVGVNYNTLALGRQGYLSMNMVGSLEQLAVLKPHVGLLLANVEFVEGKRYTDFNSTTDKVAAVGLSALIAGAAIKSGLLAKLWAVVVPLILAGKKLLMLLVIALGGLAAKYFNRKPKPEQAGGDGGPSS</sequence>
<gene>
    <name evidence="2" type="ORF">NSPZN2_10600</name>
</gene>
<protein>
    <recommendedName>
        <fullName evidence="4">Membrane-anchored protein</fullName>
    </recommendedName>
</protein>
<comment type="caution">
    <text evidence="2">The sequence shown here is derived from an EMBL/GenBank/DDBJ whole genome shotgun (WGS) entry which is preliminary data.</text>
</comment>
<keyword evidence="1" id="KW-0472">Membrane</keyword>
<dbReference type="RefSeq" id="WP_213040465.1">
    <property type="nucleotide sequence ID" value="NZ_CAJNBJ010000001.1"/>
</dbReference>
<dbReference type="Proteomes" id="UP000675880">
    <property type="component" value="Unassembled WGS sequence"/>
</dbReference>
<keyword evidence="1" id="KW-1133">Transmembrane helix</keyword>
<dbReference type="EMBL" id="CAJNBJ010000001">
    <property type="protein sequence ID" value="CAE6698658.1"/>
    <property type="molecule type" value="Genomic_DNA"/>
</dbReference>
<organism evidence="2 3">
    <name type="scientific">Nitrospira defluvii</name>
    <dbReference type="NCBI Taxonomy" id="330214"/>
    <lineage>
        <taxon>Bacteria</taxon>
        <taxon>Pseudomonadati</taxon>
        <taxon>Nitrospirota</taxon>
        <taxon>Nitrospiria</taxon>
        <taxon>Nitrospirales</taxon>
        <taxon>Nitrospiraceae</taxon>
        <taxon>Nitrospira</taxon>
    </lineage>
</organism>
<evidence type="ECO:0000313" key="3">
    <source>
        <dbReference type="Proteomes" id="UP000675880"/>
    </source>
</evidence>
<keyword evidence="1" id="KW-0812">Transmembrane</keyword>
<accession>A0ABN7KKV9</accession>